<reference evidence="1 2" key="1">
    <citation type="submission" date="2024-04" db="EMBL/GenBank/DDBJ databases">
        <authorList>
            <person name="Rising A."/>
            <person name="Reimegard J."/>
            <person name="Sonavane S."/>
            <person name="Akerstrom W."/>
            <person name="Nylinder S."/>
            <person name="Hedman E."/>
            <person name="Kallberg Y."/>
        </authorList>
    </citation>
    <scope>NUCLEOTIDE SEQUENCE [LARGE SCALE GENOMIC DNA]</scope>
</reference>
<gene>
    <name evidence="1" type="ORF">LARSCL_LOCUS8894</name>
</gene>
<accession>A0AAV1ZYF3</accession>
<proteinExistence type="predicted"/>
<protein>
    <submittedName>
        <fullName evidence="1">Uncharacterized protein</fullName>
    </submittedName>
</protein>
<keyword evidence="2" id="KW-1185">Reference proteome</keyword>
<evidence type="ECO:0000313" key="1">
    <source>
        <dbReference type="EMBL" id="CAL1276882.1"/>
    </source>
</evidence>
<dbReference type="AlphaFoldDB" id="A0AAV1ZYF3"/>
<dbReference type="Proteomes" id="UP001497382">
    <property type="component" value="Unassembled WGS sequence"/>
</dbReference>
<sequence>MQFLLSYQYIMSQFNHNFLSEHKDTICSTHAGLPLSVMSKLFMIRIFFEEN</sequence>
<organism evidence="1 2">
    <name type="scientific">Larinioides sclopetarius</name>
    <dbReference type="NCBI Taxonomy" id="280406"/>
    <lineage>
        <taxon>Eukaryota</taxon>
        <taxon>Metazoa</taxon>
        <taxon>Ecdysozoa</taxon>
        <taxon>Arthropoda</taxon>
        <taxon>Chelicerata</taxon>
        <taxon>Arachnida</taxon>
        <taxon>Araneae</taxon>
        <taxon>Araneomorphae</taxon>
        <taxon>Entelegynae</taxon>
        <taxon>Araneoidea</taxon>
        <taxon>Araneidae</taxon>
        <taxon>Larinioides</taxon>
    </lineage>
</organism>
<dbReference type="EMBL" id="CAXIEN010000097">
    <property type="protein sequence ID" value="CAL1276882.1"/>
    <property type="molecule type" value="Genomic_DNA"/>
</dbReference>
<name>A0AAV1ZYF3_9ARAC</name>
<comment type="caution">
    <text evidence="1">The sequence shown here is derived from an EMBL/GenBank/DDBJ whole genome shotgun (WGS) entry which is preliminary data.</text>
</comment>
<evidence type="ECO:0000313" key="2">
    <source>
        <dbReference type="Proteomes" id="UP001497382"/>
    </source>
</evidence>